<protein>
    <submittedName>
        <fullName evidence="1">Uncharacterized protein</fullName>
    </submittedName>
</protein>
<evidence type="ECO:0000313" key="1">
    <source>
        <dbReference type="EMBL" id="CEK52456.1"/>
    </source>
</evidence>
<dbReference type="AlphaFoldDB" id="A0A0B6Y9G3"/>
<dbReference type="EMBL" id="HACG01005591">
    <property type="protein sequence ID" value="CEK52456.1"/>
    <property type="molecule type" value="Transcribed_RNA"/>
</dbReference>
<reference evidence="1" key="1">
    <citation type="submission" date="2014-12" db="EMBL/GenBank/DDBJ databases">
        <title>Insight into the proteome of Arion vulgaris.</title>
        <authorList>
            <person name="Aradska J."/>
            <person name="Bulat T."/>
            <person name="Smidak R."/>
            <person name="Sarate P."/>
            <person name="Gangsoo J."/>
            <person name="Sialana F."/>
            <person name="Bilban M."/>
            <person name="Lubec G."/>
        </authorList>
    </citation>
    <scope>NUCLEOTIDE SEQUENCE</scope>
    <source>
        <tissue evidence="1">Skin</tissue>
    </source>
</reference>
<proteinExistence type="predicted"/>
<gene>
    <name evidence="1" type="primary">ORF16860</name>
</gene>
<organism evidence="1">
    <name type="scientific">Arion vulgaris</name>
    <dbReference type="NCBI Taxonomy" id="1028688"/>
    <lineage>
        <taxon>Eukaryota</taxon>
        <taxon>Metazoa</taxon>
        <taxon>Spiralia</taxon>
        <taxon>Lophotrochozoa</taxon>
        <taxon>Mollusca</taxon>
        <taxon>Gastropoda</taxon>
        <taxon>Heterobranchia</taxon>
        <taxon>Euthyneura</taxon>
        <taxon>Panpulmonata</taxon>
        <taxon>Eupulmonata</taxon>
        <taxon>Stylommatophora</taxon>
        <taxon>Helicina</taxon>
        <taxon>Arionoidea</taxon>
        <taxon>Arionidae</taxon>
        <taxon>Arion</taxon>
    </lineage>
</organism>
<name>A0A0B6Y9G3_9EUPU</name>
<sequence length="67" mass="7625">MVSGKIRFKTISRVVFTQKSVLLIINVHVKGYKAVSLTEIDHHKWGSLYWFTLTVCLVSAKHHTVDG</sequence>
<accession>A0A0B6Y9G3</accession>